<evidence type="ECO:0000256" key="2">
    <source>
        <dbReference type="ARBA" id="ARBA00022475"/>
    </source>
</evidence>
<feature type="transmembrane region" description="Helical" evidence="6">
    <location>
        <begin position="29"/>
        <end position="48"/>
    </location>
</feature>
<evidence type="ECO:0000256" key="3">
    <source>
        <dbReference type="ARBA" id="ARBA00022692"/>
    </source>
</evidence>
<keyword evidence="4 6" id="KW-1133">Transmembrane helix</keyword>
<feature type="transmembrane region" description="Helical" evidence="6">
    <location>
        <begin position="55"/>
        <end position="73"/>
    </location>
</feature>
<evidence type="ECO:0000256" key="4">
    <source>
        <dbReference type="ARBA" id="ARBA00022989"/>
    </source>
</evidence>
<dbReference type="AlphaFoldDB" id="A0A645GI02"/>
<dbReference type="PANTHER" id="PTHR23513">
    <property type="entry name" value="INTEGRAL MEMBRANE EFFLUX PROTEIN-RELATED"/>
    <property type="match status" value="1"/>
</dbReference>
<dbReference type="SUPFAM" id="SSF103473">
    <property type="entry name" value="MFS general substrate transporter"/>
    <property type="match status" value="1"/>
</dbReference>
<reference evidence="7" key="1">
    <citation type="submission" date="2019-08" db="EMBL/GenBank/DDBJ databases">
        <authorList>
            <person name="Kucharzyk K."/>
            <person name="Murdoch R.W."/>
            <person name="Higgins S."/>
            <person name="Loffler F."/>
        </authorList>
    </citation>
    <scope>NUCLEOTIDE SEQUENCE</scope>
</reference>
<feature type="transmembrane region" description="Helical" evidence="6">
    <location>
        <begin position="144"/>
        <end position="163"/>
    </location>
</feature>
<keyword evidence="3 6" id="KW-0812">Transmembrane</keyword>
<dbReference type="Gene3D" id="1.20.1250.20">
    <property type="entry name" value="MFS general substrate transporter like domains"/>
    <property type="match status" value="1"/>
</dbReference>
<evidence type="ECO:0000313" key="7">
    <source>
        <dbReference type="EMBL" id="MPN23353.1"/>
    </source>
</evidence>
<comment type="caution">
    <text evidence="7">The sequence shown here is derived from an EMBL/GenBank/DDBJ whole genome shotgun (WGS) entry which is preliminary data.</text>
</comment>
<feature type="transmembrane region" description="Helical" evidence="6">
    <location>
        <begin position="79"/>
        <end position="109"/>
    </location>
</feature>
<dbReference type="PANTHER" id="PTHR23513:SF11">
    <property type="entry name" value="STAPHYLOFERRIN A TRANSPORTER"/>
    <property type="match status" value="1"/>
</dbReference>
<dbReference type="InterPro" id="IPR036259">
    <property type="entry name" value="MFS_trans_sf"/>
</dbReference>
<evidence type="ECO:0000256" key="5">
    <source>
        <dbReference type="ARBA" id="ARBA00023136"/>
    </source>
</evidence>
<evidence type="ECO:0008006" key="8">
    <source>
        <dbReference type="Google" id="ProtNLM"/>
    </source>
</evidence>
<organism evidence="7">
    <name type="scientific">bioreactor metagenome</name>
    <dbReference type="NCBI Taxonomy" id="1076179"/>
    <lineage>
        <taxon>unclassified sequences</taxon>
        <taxon>metagenomes</taxon>
        <taxon>ecological metagenomes</taxon>
    </lineage>
</organism>
<accession>A0A645GI02</accession>
<sequence>MANFFTAGIFSLALALFMQRGFTVEQYGIFMSFMGLGAFAGMFTIATLKVPIKHYLKVISVGFGFMGICMVAMMFTHSFVLTCALMCVGMFGNAVANAIMNSVFILGVVPEKRGKLSGVITTMSNSLTPVSSIMYGVLGEFVSLSLLFGVGIICGVASILLALTHPKVQEFITLEPAKVA</sequence>
<evidence type="ECO:0000256" key="6">
    <source>
        <dbReference type="SAM" id="Phobius"/>
    </source>
</evidence>
<name>A0A645GI02_9ZZZZ</name>
<keyword evidence="2" id="KW-1003">Cell membrane</keyword>
<dbReference type="GO" id="GO:0005886">
    <property type="term" value="C:plasma membrane"/>
    <property type="evidence" value="ECO:0007669"/>
    <property type="project" value="UniProtKB-SubCell"/>
</dbReference>
<protein>
    <recommendedName>
        <fullName evidence="8">Major facilitator superfamily (MFS) profile domain-containing protein</fullName>
    </recommendedName>
</protein>
<proteinExistence type="predicted"/>
<keyword evidence="5 6" id="KW-0472">Membrane</keyword>
<evidence type="ECO:0000256" key="1">
    <source>
        <dbReference type="ARBA" id="ARBA00004651"/>
    </source>
</evidence>
<dbReference type="EMBL" id="VSSQ01071831">
    <property type="protein sequence ID" value="MPN23353.1"/>
    <property type="molecule type" value="Genomic_DNA"/>
</dbReference>
<comment type="subcellular location">
    <subcellularLocation>
        <location evidence="1">Cell membrane</location>
        <topology evidence="1">Multi-pass membrane protein</topology>
    </subcellularLocation>
</comment>
<gene>
    <name evidence="7" type="ORF">SDC9_170741</name>
</gene>